<dbReference type="EMBL" id="CACRUQ010000026">
    <property type="protein sequence ID" value="VYU40723.1"/>
    <property type="molecule type" value="Genomic_DNA"/>
</dbReference>
<dbReference type="InterPro" id="IPR052057">
    <property type="entry name" value="IS150/IS1296_orfA-like"/>
</dbReference>
<dbReference type="PANTHER" id="PTHR33795">
    <property type="entry name" value="INSERTION ELEMENT IS150 PROTEIN INSJ"/>
    <property type="match status" value="1"/>
</dbReference>
<dbReference type="InterPro" id="IPR036388">
    <property type="entry name" value="WH-like_DNA-bd_sf"/>
</dbReference>
<dbReference type="InterPro" id="IPR055247">
    <property type="entry name" value="InsJ-like_HTH"/>
</dbReference>
<dbReference type="SUPFAM" id="SSF46689">
    <property type="entry name" value="Homeodomain-like"/>
    <property type="match status" value="1"/>
</dbReference>
<feature type="domain" description="Insertion element IS150 protein InsJ-like helix-turn-helix" evidence="4">
    <location>
        <begin position="66"/>
        <end position="119"/>
    </location>
</feature>
<reference evidence="5" key="1">
    <citation type="submission" date="2019-11" db="EMBL/GenBank/DDBJ databases">
        <authorList>
            <person name="Feng L."/>
        </authorList>
    </citation>
    <scope>NUCLEOTIDE SEQUENCE</scope>
    <source>
        <strain evidence="5">RtorquesLFYP15</strain>
    </source>
</reference>
<feature type="compositionally biased region" description="Basic and acidic residues" evidence="3">
    <location>
        <begin position="173"/>
        <end position="182"/>
    </location>
</feature>
<dbReference type="InterPro" id="IPR009057">
    <property type="entry name" value="Homeodomain-like_sf"/>
</dbReference>
<name>A0A6N3EQC7_9FIRM</name>
<dbReference type="PANTHER" id="PTHR33795:SF1">
    <property type="entry name" value="INSERTION ELEMENT IS150 PROTEIN INSJ"/>
    <property type="match status" value="1"/>
</dbReference>
<accession>A0A6N3EQC7</accession>
<evidence type="ECO:0000256" key="3">
    <source>
        <dbReference type="SAM" id="MobiDB-lite"/>
    </source>
</evidence>
<feature type="compositionally biased region" description="Low complexity" evidence="3">
    <location>
        <begin position="183"/>
        <end position="192"/>
    </location>
</feature>
<gene>
    <name evidence="5" type="ORF">RTLFYP15_02336</name>
</gene>
<evidence type="ECO:0000256" key="1">
    <source>
        <dbReference type="ARBA" id="ARBA00038232"/>
    </source>
</evidence>
<dbReference type="SUPFAM" id="SSF48295">
    <property type="entry name" value="TrpR-like"/>
    <property type="match status" value="1"/>
</dbReference>
<dbReference type="Gene3D" id="1.10.10.10">
    <property type="entry name" value="Winged helix-like DNA-binding domain superfamily/Winged helix DNA-binding domain"/>
    <property type="match status" value="2"/>
</dbReference>
<keyword evidence="2" id="KW-0175">Coiled coil</keyword>
<dbReference type="Pfam" id="PF13518">
    <property type="entry name" value="HTH_28"/>
    <property type="match status" value="2"/>
</dbReference>
<evidence type="ECO:0000256" key="2">
    <source>
        <dbReference type="SAM" id="Coils"/>
    </source>
</evidence>
<dbReference type="InterPro" id="IPR010921">
    <property type="entry name" value="Trp_repressor/repl_initiator"/>
</dbReference>
<feature type="coiled-coil region" evidence="2">
    <location>
        <begin position="139"/>
        <end position="166"/>
    </location>
</feature>
<dbReference type="AlphaFoldDB" id="A0A6N3EQC7"/>
<feature type="domain" description="Insertion element IS150 protein InsJ-like helix-turn-helix" evidence="4">
    <location>
        <begin position="8"/>
        <end position="58"/>
    </location>
</feature>
<protein>
    <submittedName>
        <fullName evidence="5">Transposase</fullName>
    </submittedName>
</protein>
<organism evidence="5">
    <name type="scientific">[Ruminococcus] torques</name>
    <dbReference type="NCBI Taxonomy" id="33039"/>
    <lineage>
        <taxon>Bacteria</taxon>
        <taxon>Bacillati</taxon>
        <taxon>Bacillota</taxon>
        <taxon>Clostridia</taxon>
        <taxon>Lachnospirales</taxon>
        <taxon>Lachnospiraceae</taxon>
        <taxon>Mediterraneibacter</taxon>
    </lineage>
</organism>
<evidence type="ECO:0000313" key="5">
    <source>
        <dbReference type="EMBL" id="VYU40723.1"/>
    </source>
</evidence>
<sequence>MAKYSFEFKKKVVLSYLNGEGGYKYLSKTYGVPAKSNIKQWVQNYQTLGDEGLLRSRKNDIYSFEKKLSVVELYLSSEISYQDLALQEGITNSGMIANWVNRFRAAGPDALRPHKKGRKKTLDKSVENSKIVPLEESSVDTSAEHVKELEDELLKLRIENAFLKELRRLRLEDEAKMRERQESSTVSEDSSS</sequence>
<dbReference type="GO" id="GO:0043565">
    <property type="term" value="F:sequence-specific DNA binding"/>
    <property type="evidence" value="ECO:0007669"/>
    <property type="project" value="InterPro"/>
</dbReference>
<proteinExistence type="inferred from homology"/>
<feature type="region of interest" description="Disordered" evidence="3">
    <location>
        <begin position="173"/>
        <end position="192"/>
    </location>
</feature>
<evidence type="ECO:0000259" key="4">
    <source>
        <dbReference type="Pfam" id="PF13518"/>
    </source>
</evidence>
<comment type="similarity">
    <text evidence="1">Belongs to the IS150/IS1296 orfA family.</text>
</comment>